<dbReference type="SMART" id="SM00645">
    <property type="entry name" value="Pept_C1"/>
    <property type="match status" value="1"/>
</dbReference>
<dbReference type="CDD" id="cd02619">
    <property type="entry name" value="Peptidase_C1"/>
    <property type="match status" value="1"/>
</dbReference>
<keyword evidence="4" id="KW-1185">Reference proteome</keyword>
<dbReference type="RefSeq" id="WP_129607296.1">
    <property type="nucleotide sequence ID" value="NZ_UWOC01000011.1"/>
</dbReference>
<dbReference type="AlphaFoldDB" id="A0A3S4B1M5"/>
<dbReference type="Pfam" id="PF14326">
    <property type="entry name" value="DUF4384"/>
    <property type="match status" value="1"/>
</dbReference>
<protein>
    <recommendedName>
        <fullName evidence="2">Peptidase C1A papain C-terminal domain-containing protein</fullName>
    </recommendedName>
</protein>
<name>A0A3S4B1M5_9BRAD</name>
<dbReference type="EMBL" id="UWOC01000011">
    <property type="protein sequence ID" value="VCU06882.1"/>
    <property type="molecule type" value="Genomic_DNA"/>
</dbReference>
<accession>A0A3S4B1M5</accession>
<evidence type="ECO:0000313" key="4">
    <source>
        <dbReference type="Proteomes" id="UP000289200"/>
    </source>
</evidence>
<evidence type="ECO:0000313" key="3">
    <source>
        <dbReference type="EMBL" id="VCU06882.1"/>
    </source>
</evidence>
<feature type="region of interest" description="Disordered" evidence="1">
    <location>
        <begin position="287"/>
        <end position="307"/>
    </location>
</feature>
<evidence type="ECO:0000256" key="1">
    <source>
        <dbReference type="SAM" id="MobiDB-lite"/>
    </source>
</evidence>
<dbReference type="InterPro" id="IPR038765">
    <property type="entry name" value="Papain-like_cys_pep_sf"/>
</dbReference>
<gene>
    <name evidence="3" type="ORF">RHODGE_RHODGE_00207</name>
</gene>
<comment type="caution">
    <text evidence="3">The sequence shown here is derived from an EMBL/GenBank/DDBJ whole genome shotgun (WGS) entry which is preliminary data.</text>
</comment>
<dbReference type="InterPro" id="IPR025493">
    <property type="entry name" value="DUF4384"/>
</dbReference>
<dbReference type="SUPFAM" id="SSF54001">
    <property type="entry name" value="Cysteine proteinases"/>
    <property type="match status" value="1"/>
</dbReference>
<feature type="compositionally biased region" description="Pro residues" evidence="1">
    <location>
        <begin position="290"/>
        <end position="307"/>
    </location>
</feature>
<dbReference type="InterPro" id="IPR000668">
    <property type="entry name" value="Peptidase_C1A_C"/>
</dbReference>
<dbReference type="GO" id="GO:0008234">
    <property type="term" value="F:cysteine-type peptidase activity"/>
    <property type="evidence" value="ECO:0007669"/>
    <property type="project" value="InterPro"/>
</dbReference>
<feature type="domain" description="Peptidase C1A papain C-terminal" evidence="2">
    <location>
        <begin position="73"/>
        <end position="292"/>
    </location>
</feature>
<proteinExistence type="predicted"/>
<evidence type="ECO:0000259" key="2">
    <source>
        <dbReference type="SMART" id="SM00645"/>
    </source>
</evidence>
<dbReference type="OrthoDB" id="1491023at2"/>
<organism evidence="3 4">
    <name type="scientific">Rhodoplanes serenus</name>
    <dbReference type="NCBI Taxonomy" id="200615"/>
    <lineage>
        <taxon>Bacteria</taxon>
        <taxon>Pseudomonadati</taxon>
        <taxon>Pseudomonadota</taxon>
        <taxon>Alphaproteobacteria</taxon>
        <taxon>Hyphomicrobiales</taxon>
        <taxon>Nitrobacteraceae</taxon>
        <taxon>Rhodoplanes</taxon>
    </lineage>
</organism>
<reference evidence="4" key="1">
    <citation type="submission" date="2018-10" db="EMBL/GenBank/DDBJ databases">
        <authorList>
            <person name="Peiro R."/>
            <person name="Begona"/>
            <person name="Cbmso G."/>
            <person name="Lopez M."/>
            <person name="Gonzalez S."/>
            <person name="Sacristan E."/>
            <person name="Castillo E."/>
        </authorList>
    </citation>
    <scope>NUCLEOTIDE SEQUENCE [LARGE SCALE GENOMIC DNA]</scope>
</reference>
<dbReference type="Pfam" id="PF00112">
    <property type="entry name" value="Peptidase_C1"/>
    <property type="match status" value="1"/>
</dbReference>
<sequence>MAATPQSRSGIAAAWVVLTVAAVLTAAAVQGQPVGQLAPLPDPPDTVYATGDAAIDEPTKRSLATTEAFRAFLPVSVDLSAGMPPPGRQGRLPSCTAWAVAYAARSYYVSTAEGRDIRQAGNIPSPAYVYHLARAAECGGTNFVRNVEVLRRGAPSMASYPYVDQCVAPPGPDATARAEDFRVRGYRRIDLARLDDIKGQLALSNPVLISFADSVAFQRHRGDAVFTEPDFVAPRGWHAMTLTGYDDRRQAFRLINSWGQGWGDRGYAWVSYDTIRQRVREAGILDVPRPARPPATPVPPPAPPPVPPPIATPVSPPVRPPAGEPVVAGLPELQRLPCARVTARRIGSGTELSGFVASAEDLDTVRRAAALRPGTTVGDVVVAPWPQCEAMQTLDDALVAPDRPAVDIGGRVVLRDGDPLRITVRTPRRARYLYVSYVQTDGSLVHLVQPRGAVPEPVAPDRLMVFGDGSDGRARATVSGPFGREMIIAIASAAPLFPRELPTRQTEREYLSALRRALIHQPSAAAAGVAAEREVAATVLSLETRPR</sequence>
<dbReference type="Proteomes" id="UP000289200">
    <property type="component" value="Unassembled WGS sequence"/>
</dbReference>
<dbReference type="GO" id="GO:0006508">
    <property type="term" value="P:proteolysis"/>
    <property type="evidence" value="ECO:0007669"/>
    <property type="project" value="InterPro"/>
</dbReference>
<dbReference type="Gene3D" id="3.90.70.10">
    <property type="entry name" value="Cysteine proteinases"/>
    <property type="match status" value="1"/>
</dbReference>